<comment type="caution">
    <text evidence="1">The sequence shown here is derived from an EMBL/GenBank/DDBJ whole genome shotgun (WGS) entry which is preliminary data.</text>
</comment>
<sequence>MLKSLPALQQVIRSASASASDECESALSWLVKAASSKTVSIEEHKVFQNERPWATAPIIIAHGKVAESEGKASGLVRWLHNPERDINIEFSNHNNMYSVQVRAVYYAIISAMFHRASHAIIYSTNEIVVKVGNGIYTPKKELNLFQKIRKRTSLSEEDRGTRVKLHVLDEDALETLGLTLENATSREDVPLCSEGDFRESHSSERTLPLFQALLRPIPRSLIWAECSLSSSTAATSTEPLHEVCTTGYSFKTASGLVSKYGVYWGQSNPHNLICEVPGVTHVAAMLMAMIEAARSAKKENLAGKIVIYTDYNCPSGFHHKLSVYASRDFHSYYGPKMKHAKLLRELYELTKDMDVTFKYRPAVVDKKPNYVMASILQDGTFVQKSSSSDGSVFSGIDIGDEVDADGNTPSTSSAGWPEVYTTAMYKAQKNGFTAASFAAVWSDKRFGVDIMERLAMVPATLVRAQLAAIEAALKEAVENFLPHVVVITDSQVFIHNWKNK</sequence>
<gene>
    <name evidence="1" type="ORF">CYNAS_LOCUS17474</name>
</gene>
<accession>A0AA36H7D8</accession>
<dbReference type="GO" id="GO:0003676">
    <property type="term" value="F:nucleic acid binding"/>
    <property type="evidence" value="ECO:0007669"/>
    <property type="project" value="InterPro"/>
</dbReference>
<proteinExistence type="predicted"/>
<dbReference type="InterPro" id="IPR036397">
    <property type="entry name" value="RNaseH_sf"/>
</dbReference>
<reference evidence="1" key="1">
    <citation type="submission" date="2023-07" db="EMBL/GenBank/DDBJ databases">
        <authorList>
            <consortium name="CYATHOMIX"/>
        </authorList>
    </citation>
    <scope>NUCLEOTIDE SEQUENCE</scope>
    <source>
        <strain evidence="1">N/A</strain>
    </source>
</reference>
<organism evidence="1 2">
    <name type="scientific">Cylicocyclus nassatus</name>
    <name type="common">Nematode worm</name>
    <dbReference type="NCBI Taxonomy" id="53992"/>
    <lineage>
        <taxon>Eukaryota</taxon>
        <taxon>Metazoa</taxon>
        <taxon>Ecdysozoa</taxon>
        <taxon>Nematoda</taxon>
        <taxon>Chromadorea</taxon>
        <taxon>Rhabditida</taxon>
        <taxon>Rhabditina</taxon>
        <taxon>Rhabditomorpha</taxon>
        <taxon>Strongyloidea</taxon>
        <taxon>Strongylidae</taxon>
        <taxon>Cylicocyclus</taxon>
    </lineage>
</organism>
<keyword evidence="2" id="KW-1185">Reference proteome</keyword>
<dbReference type="SUPFAM" id="SSF53098">
    <property type="entry name" value="Ribonuclease H-like"/>
    <property type="match status" value="1"/>
</dbReference>
<name>A0AA36H7D8_CYLNA</name>
<dbReference type="EMBL" id="CATQJL010000316">
    <property type="protein sequence ID" value="CAJ0605491.1"/>
    <property type="molecule type" value="Genomic_DNA"/>
</dbReference>
<protein>
    <submittedName>
        <fullName evidence="1">Uncharacterized protein</fullName>
    </submittedName>
</protein>
<evidence type="ECO:0000313" key="2">
    <source>
        <dbReference type="Proteomes" id="UP001176961"/>
    </source>
</evidence>
<dbReference type="Gene3D" id="3.30.420.10">
    <property type="entry name" value="Ribonuclease H-like superfamily/Ribonuclease H"/>
    <property type="match status" value="1"/>
</dbReference>
<evidence type="ECO:0000313" key="1">
    <source>
        <dbReference type="EMBL" id="CAJ0605491.1"/>
    </source>
</evidence>
<dbReference type="AlphaFoldDB" id="A0AA36H7D8"/>
<dbReference type="InterPro" id="IPR012337">
    <property type="entry name" value="RNaseH-like_sf"/>
</dbReference>
<dbReference type="Proteomes" id="UP001176961">
    <property type="component" value="Unassembled WGS sequence"/>
</dbReference>